<dbReference type="STRING" id="65393.PCC7424_1531"/>
<dbReference type="AlphaFoldDB" id="B7K9K3"/>
<dbReference type="OrthoDB" id="424065at2"/>
<dbReference type="RefSeq" id="WP_012598916.1">
    <property type="nucleotide sequence ID" value="NC_011729.1"/>
</dbReference>
<evidence type="ECO:0000313" key="1">
    <source>
        <dbReference type="EMBL" id="ACK69971.1"/>
    </source>
</evidence>
<protein>
    <recommendedName>
        <fullName evidence="3">Late competence development protein ComFB</fullName>
    </recommendedName>
</protein>
<evidence type="ECO:0008006" key="3">
    <source>
        <dbReference type="Google" id="ProtNLM"/>
    </source>
</evidence>
<sequence length="168" mass="19414">MQNLKQPETLQLNNPVGIRQNIMELLVKQEIEKQLKHYSPQLKPYINKIEVATFALNRLPALYASTIQGKNHQIELAKKYQEQITLAVRRGIAAVERDPLRSSTPLISDVEIEYNKAKKALQDLQDYLQQKGLLSHSYLGWNNLVITVHLALKKVSWFKQLKSQSQRN</sequence>
<proteinExistence type="predicted"/>
<name>B7K9K3_GLOC7</name>
<dbReference type="InterPro" id="IPR019657">
    <property type="entry name" value="ComFB"/>
</dbReference>
<dbReference type="EMBL" id="CP001291">
    <property type="protein sequence ID" value="ACK69971.1"/>
    <property type="molecule type" value="Genomic_DNA"/>
</dbReference>
<dbReference type="KEGG" id="cyc:PCC7424_1531"/>
<evidence type="ECO:0000313" key="2">
    <source>
        <dbReference type="Proteomes" id="UP000002384"/>
    </source>
</evidence>
<dbReference type="Pfam" id="PF10719">
    <property type="entry name" value="ComFB"/>
    <property type="match status" value="1"/>
</dbReference>
<organism evidence="1 2">
    <name type="scientific">Gloeothece citriformis (strain PCC 7424)</name>
    <name type="common">Cyanothece sp. (strain PCC 7424)</name>
    <dbReference type="NCBI Taxonomy" id="65393"/>
    <lineage>
        <taxon>Bacteria</taxon>
        <taxon>Bacillati</taxon>
        <taxon>Cyanobacteriota</taxon>
        <taxon>Cyanophyceae</taxon>
        <taxon>Oscillatoriophycideae</taxon>
        <taxon>Chroococcales</taxon>
        <taxon>Aphanothecaceae</taxon>
        <taxon>Gloeothece</taxon>
        <taxon>Gloeothece citriformis</taxon>
    </lineage>
</organism>
<accession>B7K9K3</accession>
<dbReference type="eggNOG" id="ENOG5032TXZ">
    <property type="taxonomic scope" value="Bacteria"/>
</dbReference>
<dbReference type="HOGENOM" id="CLU_120860_0_0_3"/>
<dbReference type="Proteomes" id="UP000002384">
    <property type="component" value="Chromosome"/>
</dbReference>
<keyword evidence="2" id="KW-1185">Reference proteome</keyword>
<gene>
    <name evidence="1" type="ordered locus">PCC7424_1531</name>
</gene>
<reference evidence="2" key="1">
    <citation type="journal article" date="2011" name="MBio">
        <title>Novel metabolic attributes of the genus Cyanothece, comprising a group of unicellular nitrogen-fixing Cyanobacteria.</title>
        <authorList>
            <person name="Bandyopadhyay A."/>
            <person name="Elvitigala T."/>
            <person name="Welsh E."/>
            <person name="Stockel J."/>
            <person name="Liberton M."/>
            <person name="Min H."/>
            <person name="Sherman L.A."/>
            <person name="Pakrasi H.B."/>
        </authorList>
    </citation>
    <scope>NUCLEOTIDE SEQUENCE [LARGE SCALE GENOMIC DNA]</scope>
    <source>
        <strain evidence="2">PCC 7424</strain>
    </source>
</reference>